<dbReference type="Proteomes" id="UP000324705">
    <property type="component" value="Chromosome 2A"/>
</dbReference>
<sequence length="130" mass="13923">MLAAGCGCYGIFHLASPCTVDRVLDPQVLLLRDRPAVIPSEFRPLSTGWRLSHFVVAEGAGSAGRGRDAPCAFLGAGADRPVPPPRCTKFASLSPLCCKNSVPLLRPFFAPWPSMNLNPGNWNDSAKDQC</sequence>
<evidence type="ECO:0000313" key="2">
    <source>
        <dbReference type="Proteomes" id="UP000324705"/>
    </source>
</evidence>
<gene>
    <name evidence="1" type="ORF">TRITD_2Av1G152270</name>
</gene>
<accession>A0A9R1NTY3</accession>
<organism evidence="1 2">
    <name type="scientific">Triticum turgidum subsp. durum</name>
    <name type="common">Durum wheat</name>
    <name type="synonym">Triticum durum</name>
    <dbReference type="NCBI Taxonomy" id="4567"/>
    <lineage>
        <taxon>Eukaryota</taxon>
        <taxon>Viridiplantae</taxon>
        <taxon>Streptophyta</taxon>
        <taxon>Embryophyta</taxon>
        <taxon>Tracheophyta</taxon>
        <taxon>Spermatophyta</taxon>
        <taxon>Magnoliopsida</taxon>
        <taxon>Liliopsida</taxon>
        <taxon>Poales</taxon>
        <taxon>Poaceae</taxon>
        <taxon>BOP clade</taxon>
        <taxon>Pooideae</taxon>
        <taxon>Triticodae</taxon>
        <taxon>Triticeae</taxon>
        <taxon>Triticinae</taxon>
        <taxon>Triticum</taxon>
    </lineage>
</organism>
<evidence type="ECO:0000313" key="1">
    <source>
        <dbReference type="EMBL" id="VAH31147.1"/>
    </source>
</evidence>
<dbReference type="Gramene" id="TRITD2Av1G152270.1">
    <property type="protein sequence ID" value="TRITD2Av1G152270.1"/>
    <property type="gene ID" value="TRITD2Av1G152270"/>
</dbReference>
<name>A0A9R1NTY3_TRITD</name>
<proteinExistence type="predicted"/>
<dbReference type="AlphaFoldDB" id="A0A9R1NTY3"/>
<reference evidence="1 2" key="1">
    <citation type="submission" date="2017-09" db="EMBL/GenBank/DDBJ databases">
        <authorList>
            <consortium name="International Durum Wheat Genome Sequencing Consortium (IDWGSC)"/>
            <person name="Milanesi L."/>
        </authorList>
    </citation>
    <scope>NUCLEOTIDE SEQUENCE [LARGE SCALE GENOMIC DNA]</scope>
    <source>
        <strain evidence="2">cv. Svevo</strain>
    </source>
</reference>
<keyword evidence="2" id="KW-1185">Reference proteome</keyword>
<protein>
    <submittedName>
        <fullName evidence="1">Uncharacterized protein</fullName>
    </submittedName>
</protein>
<dbReference type="EMBL" id="LT934113">
    <property type="protein sequence ID" value="VAH31147.1"/>
    <property type="molecule type" value="Genomic_DNA"/>
</dbReference>